<organism evidence="1 2">
    <name type="scientific">Alternaria panax</name>
    <dbReference type="NCBI Taxonomy" id="48097"/>
    <lineage>
        <taxon>Eukaryota</taxon>
        <taxon>Fungi</taxon>
        <taxon>Dikarya</taxon>
        <taxon>Ascomycota</taxon>
        <taxon>Pezizomycotina</taxon>
        <taxon>Dothideomycetes</taxon>
        <taxon>Pleosporomycetidae</taxon>
        <taxon>Pleosporales</taxon>
        <taxon>Pleosporineae</taxon>
        <taxon>Pleosporaceae</taxon>
        <taxon>Alternaria</taxon>
        <taxon>Alternaria sect. Panax</taxon>
    </lineage>
</organism>
<dbReference type="EMBL" id="JAANER010000005">
    <property type="protein sequence ID" value="KAG9189879.1"/>
    <property type="molecule type" value="Genomic_DNA"/>
</dbReference>
<dbReference type="AlphaFoldDB" id="A0AAD4FG21"/>
<accession>A0AAD4FG21</accession>
<protein>
    <submittedName>
        <fullName evidence="1">Uncharacterized protein</fullName>
    </submittedName>
</protein>
<keyword evidence="2" id="KW-1185">Reference proteome</keyword>
<name>A0AAD4FG21_9PLEO</name>
<evidence type="ECO:0000313" key="1">
    <source>
        <dbReference type="EMBL" id="KAG9189879.1"/>
    </source>
</evidence>
<sequence length="173" mass="19370">MEPAIPNHKGFLDLPGEIRNKIYRHCLVDAYHSLRGLARVAPIPGLDLGHACRTTRAEYLHLVFAKVKFRTSLIFLEWFLKTFYPESDGRASPFAPLPACKLRVNLSTMGIVSNVGDAMHVHIPTMAGSINMQKFEFDLLWLVHFLHTHTPAQSSRSVGIGIGTVAAKRKLRI</sequence>
<reference evidence="1" key="1">
    <citation type="submission" date="2021-07" db="EMBL/GenBank/DDBJ databases">
        <title>Genome Resource of American Ginseng Black Spot Pathogen Alternaria panax.</title>
        <authorList>
            <person name="Qiu C."/>
            <person name="Wang W."/>
            <person name="Liu Z."/>
        </authorList>
    </citation>
    <scope>NUCLEOTIDE SEQUENCE</scope>
    <source>
        <strain evidence="1">BNCC115425</strain>
    </source>
</reference>
<proteinExistence type="predicted"/>
<comment type="caution">
    <text evidence="1">The sequence shown here is derived from an EMBL/GenBank/DDBJ whole genome shotgun (WGS) entry which is preliminary data.</text>
</comment>
<dbReference type="Proteomes" id="UP001199106">
    <property type="component" value="Unassembled WGS sequence"/>
</dbReference>
<gene>
    <name evidence="1" type="ORF">G6011_06747</name>
</gene>
<evidence type="ECO:0000313" key="2">
    <source>
        <dbReference type="Proteomes" id="UP001199106"/>
    </source>
</evidence>